<dbReference type="InterPro" id="IPR036188">
    <property type="entry name" value="FAD/NAD-bd_sf"/>
</dbReference>
<dbReference type="Gene3D" id="3.50.50.60">
    <property type="entry name" value="FAD/NAD(P)-binding domain"/>
    <property type="match status" value="2"/>
</dbReference>
<dbReference type="InterPro" id="IPR051473">
    <property type="entry name" value="P2Ox-like"/>
</dbReference>
<keyword evidence="3" id="KW-0285">Flavoprotein</keyword>
<comment type="cofactor">
    <cofactor evidence="1">
        <name>FAD</name>
        <dbReference type="ChEBI" id="CHEBI:57692"/>
    </cofactor>
</comment>
<keyword evidence="10" id="KW-1185">Reference proteome</keyword>
<sequence>MVADDPLLARVAAALDPQLSSPGLAAQLTARIRALDATAPIGWEQQVLTGAPGTAEAIVTDVLYEHGLQHGRVGPDLAPHVGVWSPPPAEKRLPTLLGPSSFLDPAALQERYDAVVIGSGAGGGVAAQVLAEAGWSVLVLERGAWPQRDRLLEDHLTTPRATLGLPPSSGPAADAEPRLTATGEVPPSSPAWGNNAMTVGGGTRMYGAQAWRFVAEDFTMASTYGVPDGSSLADWPLTAAELAPFYARVEDMLGVSGGGDLPMPPLDPSPLGGRLAAAGERLGLATRPVPLLINTVARRGRAACVRCSQCVGFDCPVGARAGSHTTTLPAALATGRAHLLPGAVATRILTGAGGPATGVEIVLTGPGGAQDRRTVLTEQVVLSAGAIESARLVLDSGLGGDEVGRHLQGHAYGGATALFEDPVVDLRGPGPDVSTERFRHGNAGIIGGGILADEFVPTPAATQRYLREAGLVPAGARAGSPELERAMLRLGRVVGPVQEVTTASARVRLDRRRDRLGRSLVRLEGHLHAEDLRGRDLLSARAAEWLAEAGARRVVPAAPLMGTIAVSNGQHQAGTLRMGTDPSASATDPHGRLWGHPNVLVADASVHVTNGGANPVLTVLALALRHTEHLVASA</sequence>
<dbReference type="PANTHER" id="PTHR42784">
    <property type="entry name" value="PYRANOSE 2-OXIDASE"/>
    <property type="match status" value="1"/>
</dbReference>
<dbReference type="SUPFAM" id="SSF51905">
    <property type="entry name" value="FAD/NAD(P)-binding domain"/>
    <property type="match status" value="1"/>
</dbReference>
<evidence type="ECO:0000256" key="6">
    <source>
        <dbReference type="SAM" id="MobiDB-lite"/>
    </source>
</evidence>
<dbReference type="EMBL" id="JBHUFL010000003">
    <property type="protein sequence ID" value="MFD1836048.1"/>
    <property type="molecule type" value="Genomic_DNA"/>
</dbReference>
<evidence type="ECO:0000259" key="7">
    <source>
        <dbReference type="Pfam" id="PF00732"/>
    </source>
</evidence>
<name>A0ABW4PZW4_9MICO</name>
<keyword evidence="5" id="KW-0560">Oxidoreductase</keyword>
<dbReference type="Proteomes" id="UP001597280">
    <property type="component" value="Unassembled WGS sequence"/>
</dbReference>
<dbReference type="RefSeq" id="WP_343905319.1">
    <property type="nucleotide sequence ID" value="NZ_BAAAIS010000003.1"/>
</dbReference>
<evidence type="ECO:0000256" key="4">
    <source>
        <dbReference type="ARBA" id="ARBA00022827"/>
    </source>
</evidence>
<evidence type="ECO:0000259" key="8">
    <source>
        <dbReference type="Pfam" id="PF05199"/>
    </source>
</evidence>
<evidence type="ECO:0000313" key="9">
    <source>
        <dbReference type="EMBL" id="MFD1836048.1"/>
    </source>
</evidence>
<dbReference type="InterPro" id="IPR007867">
    <property type="entry name" value="GMC_OxRtase_C"/>
</dbReference>
<dbReference type="Pfam" id="PF05199">
    <property type="entry name" value="GMC_oxred_C"/>
    <property type="match status" value="1"/>
</dbReference>
<evidence type="ECO:0000256" key="3">
    <source>
        <dbReference type="ARBA" id="ARBA00022630"/>
    </source>
</evidence>
<evidence type="ECO:0000256" key="1">
    <source>
        <dbReference type="ARBA" id="ARBA00001974"/>
    </source>
</evidence>
<evidence type="ECO:0000256" key="2">
    <source>
        <dbReference type="ARBA" id="ARBA00010790"/>
    </source>
</evidence>
<comment type="caution">
    <text evidence="9">The sequence shown here is derived from an EMBL/GenBank/DDBJ whole genome shotgun (WGS) entry which is preliminary data.</text>
</comment>
<dbReference type="InterPro" id="IPR000172">
    <property type="entry name" value="GMC_OxRdtase_N"/>
</dbReference>
<gene>
    <name evidence="9" type="ORF">ACFSDA_13320</name>
</gene>
<protein>
    <submittedName>
        <fullName evidence="9">GMC oxidoreductase</fullName>
    </submittedName>
</protein>
<feature type="domain" description="Glucose-methanol-choline oxidoreductase C-terminal" evidence="8">
    <location>
        <begin position="503"/>
        <end position="623"/>
    </location>
</feature>
<dbReference type="PANTHER" id="PTHR42784:SF1">
    <property type="entry name" value="PYRANOSE 2-OXIDASE"/>
    <property type="match status" value="1"/>
</dbReference>
<reference evidence="10" key="1">
    <citation type="journal article" date="2019" name="Int. J. Syst. Evol. Microbiol.">
        <title>The Global Catalogue of Microorganisms (GCM) 10K type strain sequencing project: providing services to taxonomists for standard genome sequencing and annotation.</title>
        <authorList>
            <consortium name="The Broad Institute Genomics Platform"/>
            <consortium name="The Broad Institute Genome Sequencing Center for Infectious Disease"/>
            <person name="Wu L."/>
            <person name="Ma J."/>
        </authorList>
    </citation>
    <scope>NUCLEOTIDE SEQUENCE [LARGE SCALE GENOMIC DNA]</scope>
    <source>
        <strain evidence="10">JCM 11650</strain>
    </source>
</reference>
<comment type="similarity">
    <text evidence="2">Belongs to the GMC oxidoreductase family.</text>
</comment>
<feature type="domain" description="Glucose-methanol-choline oxidoreductase N-terminal" evidence="7">
    <location>
        <begin position="238"/>
        <end position="410"/>
    </location>
</feature>
<evidence type="ECO:0000313" key="10">
    <source>
        <dbReference type="Proteomes" id="UP001597280"/>
    </source>
</evidence>
<keyword evidence="4" id="KW-0274">FAD</keyword>
<accession>A0ABW4PZW4</accession>
<evidence type="ECO:0000256" key="5">
    <source>
        <dbReference type="ARBA" id="ARBA00023002"/>
    </source>
</evidence>
<feature type="region of interest" description="Disordered" evidence="6">
    <location>
        <begin position="159"/>
        <end position="193"/>
    </location>
</feature>
<organism evidence="9 10">
    <name type="scientific">Brachybacterium rhamnosum</name>
    <dbReference type="NCBI Taxonomy" id="173361"/>
    <lineage>
        <taxon>Bacteria</taxon>
        <taxon>Bacillati</taxon>
        <taxon>Actinomycetota</taxon>
        <taxon>Actinomycetes</taxon>
        <taxon>Micrococcales</taxon>
        <taxon>Dermabacteraceae</taxon>
        <taxon>Brachybacterium</taxon>
    </lineage>
</organism>
<dbReference type="Pfam" id="PF00732">
    <property type="entry name" value="GMC_oxred_N"/>
    <property type="match status" value="1"/>
</dbReference>
<proteinExistence type="inferred from homology"/>